<dbReference type="InterPro" id="IPR022907">
    <property type="entry name" value="VapC_family"/>
</dbReference>
<dbReference type="CDD" id="cd09873">
    <property type="entry name" value="PIN_Pae0151-like"/>
    <property type="match status" value="1"/>
</dbReference>
<comment type="cofactor">
    <cofactor evidence="6">
        <name>Mg(2+)</name>
        <dbReference type="ChEBI" id="CHEBI:18420"/>
    </cofactor>
</comment>
<dbReference type="Pfam" id="PF01850">
    <property type="entry name" value="PIN"/>
    <property type="match status" value="1"/>
</dbReference>
<organism evidence="8 9">
    <name type="scientific">Streptoalloteichus hindustanus</name>
    <dbReference type="NCBI Taxonomy" id="2017"/>
    <lineage>
        <taxon>Bacteria</taxon>
        <taxon>Bacillati</taxon>
        <taxon>Actinomycetota</taxon>
        <taxon>Actinomycetes</taxon>
        <taxon>Pseudonocardiales</taxon>
        <taxon>Pseudonocardiaceae</taxon>
        <taxon>Streptoalloteichus</taxon>
    </lineage>
</organism>
<evidence type="ECO:0000256" key="3">
    <source>
        <dbReference type="ARBA" id="ARBA00022723"/>
    </source>
</evidence>
<keyword evidence="4 6" id="KW-0378">Hydrolase</keyword>
<evidence type="ECO:0000256" key="5">
    <source>
        <dbReference type="ARBA" id="ARBA00022842"/>
    </source>
</evidence>
<feature type="domain" description="PIN" evidence="7">
    <location>
        <begin position="5"/>
        <end position="125"/>
    </location>
</feature>
<reference evidence="8 9" key="1">
    <citation type="submission" date="2016-11" db="EMBL/GenBank/DDBJ databases">
        <authorList>
            <person name="Jaros S."/>
            <person name="Januszkiewicz K."/>
            <person name="Wedrychowicz H."/>
        </authorList>
    </citation>
    <scope>NUCLEOTIDE SEQUENCE [LARGE SCALE GENOMIC DNA]</scope>
    <source>
        <strain evidence="8 9">DSM 44523</strain>
    </source>
</reference>
<dbReference type="InterPro" id="IPR002716">
    <property type="entry name" value="PIN_dom"/>
</dbReference>
<feature type="binding site" evidence="6">
    <location>
        <position position="99"/>
    </location>
    <ligand>
        <name>Mg(2+)</name>
        <dbReference type="ChEBI" id="CHEBI:18420"/>
    </ligand>
</feature>
<dbReference type="GO" id="GO:0016787">
    <property type="term" value="F:hydrolase activity"/>
    <property type="evidence" value="ECO:0007669"/>
    <property type="project" value="UniProtKB-KW"/>
</dbReference>
<name>A0A1M4XZY1_STRHI</name>
<evidence type="ECO:0000256" key="6">
    <source>
        <dbReference type="HAMAP-Rule" id="MF_00265"/>
    </source>
</evidence>
<keyword evidence="3 6" id="KW-0479">Metal-binding</keyword>
<keyword evidence="1 6" id="KW-1277">Toxin-antitoxin system</keyword>
<keyword evidence="2 6" id="KW-0540">Nuclease</keyword>
<keyword evidence="6" id="KW-0800">Toxin</keyword>
<keyword evidence="9" id="KW-1185">Reference proteome</keyword>
<dbReference type="PANTHER" id="PTHR35901">
    <property type="entry name" value="RIBONUCLEASE VAPC3"/>
    <property type="match status" value="1"/>
</dbReference>
<keyword evidence="5 6" id="KW-0460">Magnesium</keyword>
<dbReference type="InterPro" id="IPR051619">
    <property type="entry name" value="TypeII_TA_RNase_PINc/VapC"/>
</dbReference>
<dbReference type="Proteomes" id="UP000184501">
    <property type="component" value="Unassembled WGS sequence"/>
</dbReference>
<dbReference type="InterPro" id="IPR044153">
    <property type="entry name" value="PIN_Pae0151-like"/>
</dbReference>
<evidence type="ECO:0000256" key="4">
    <source>
        <dbReference type="ARBA" id="ARBA00022801"/>
    </source>
</evidence>
<evidence type="ECO:0000256" key="1">
    <source>
        <dbReference type="ARBA" id="ARBA00022649"/>
    </source>
</evidence>
<evidence type="ECO:0000256" key="2">
    <source>
        <dbReference type="ARBA" id="ARBA00022722"/>
    </source>
</evidence>
<dbReference type="InterPro" id="IPR029060">
    <property type="entry name" value="PIN-like_dom_sf"/>
</dbReference>
<sequence>MNEFVIDASAYLFAALNDKDEAAAELRLRIGKARCHAPHHLDAEVGNVLRRLELAGDVSPELATMTLRTLPHLVEQRYPHTGPLANAAWQLRGAVTFYDALYVALAAALNLPLVTSDARLSRAPGLPCHLELFGR</sequence>
<evidence type="ECO:0000313" key="9">
    <source>
        <dbReference type="Proteomes" id="UP000184501"/>
    </source>
</evidence>
<dbReference type="RefSeq" id="WP_073480484.1">
    <property type="nucleotide sequence ID" value="NZ_FQVN01000002.1"/>
</dbReference>
<dbReference type="PANTHER" id="PTHR35901:SF1">
    <property type="entry name" value="EXONUCLEASE VAPC9"/>
    <property type="match status" value="1"/>
</dbReference>
<evidence type="ECO:0000259" key="7">
    <source>
        <dbReference type="Pfam" id="PF01850"/>
    </source>
</evidence>
<dbReference type="Gene3D" id="3.40.50.1010">
    <property type="entry name" value="5'-nuclease"/>
    <property type="match status" value="1"/>
</dbReference>
<dbReference type="EMBL" id="FQVN01000002">
    <property type="protein sequence ID" value="SHE99137.1"/>
    <property type="molecule type" value="Genomic_DNA"/>
</dbReference>
<gene>
    <name evidence="6" type="primary">vapC</name>
    <name evidence="8" type="ORF">SAMN05444320_102187</name>
</gene>
<dbReference type="HAMAP" id="MF_00265">
    <property type="entry name" value="VapC_Nob1"/>
    <property type="match status" value="1"/>
</dbReference>
<accession>A0A1M4XZY1</accession>
<dbReference type="STRING" id="2017.SAMN05444320_102187"/>
<dbReference type="SUPFAM" id="SSF88723">
    <property type="entry name" value="PIN domain-like"/>
    <property type="match status" value="1"/>
</dbReference>
<protein>
    <recommendedName>
        <fullName evidence="6">Ribonuclease VapC</fullName>
        <shortName evidence="6">RNase VapC</shortName>
        <ecNumber evidence="6">3.1.-.-</ecNumber>
    </recommendedName>
    <alternativeName>
        <fullName evidence="6">Toxin VapC</fullName>
    </alternativeName>
</protein>
<dbReference type="GO" id="GO:0090729">
    <property type="term" value="F:toxin activity"/>
    <property type="evidence" value="ECO:0007669"/>
    <property type="project" value="UniProtKB-KW"/>
</dbReference>
<dbReference type="GO" id="GO:0004540">
    <property type="term" value="F:RNA nuclease activity"/>
    <property type="evidence" value="ECO:0007669"/>
    <property type="project" value="InterPro"/>
</dbReference>
<evidence type="ECO:0000313" key="8">
    <source>
        <dbReference type="EMBL" id="SHE99137.1"/>
    </source>
</evidence>
<comment type="function">
    <text evidence="6">Toxic component of a toxin-antitoxin (TA) system. An RNase.</text>
</comment>
<dbReference type="EC" id="3.1.-.-" evidence="6"/>
<dbReference type="AlphaFoldDB" id="A0A1M4XZY1"/>
<dbReference type="GO" id="GO:0000287">
    <property type="term" value="F:magnesium ion binding"/>
    <property type="evidence" value="ECO:0007669"/>
    <property type="project" value="UniProtKB-UniRule"/>
</dbReference>
<dbReference type="OrthoDB" id="4377304at2"/>
<feature type="binding site" evidence="6">
    <location>
        <position position="7"/>
    </location>
    <ligand>
        <name>Mg(2+)</name>
        <dbReference type="ChEBI" id="CHEBI:18420"/>
    </ligand>
</feature>
<comment type="similarity">
    <text evidence="6">Belongs to the PINc/VapC protein family.</text>
</comment>
<proteinExistence type="inferred from homology"/>